<evidence type="ECO:0000313" key="1">
    <source>
        <dbReference type="EMBL" id="OQD68987.1"/>
    </source>
</evidence>
<accession>A0A1V6NWN3</accession>
<gene>
    <name evidence="1" type="ORF">PENPOL_c002G10168</name>
</gene>
<evidence type="ECO:0000313" key="2">
    <source>
        <dbReference type="Proteomes" id="UP000191408"/>
    </source>
</evidence>
<reference evidence="2" key="1">
    <citation type="journal article" date="2017" name="Nat. Microbiol.">
        <title>Global analysis of biosynthetic gene clusters reveals vast potential of secondary metabolite production in Penicillium species.</title>
        <authorList>
            <person name="Nielsen J.C."/>
            <person name="Grijseels S."/>
            <person name="Prigent S."/>
            <person name="Ji B."/>
            <person name="Dainat J."/>
            <person name="Nielsen K.F."/>
            <person name="Frisvad J.C."/>
            <person name="Workman M."/>
            <person name="Nielsen J."/>
        </authorList>
    </citation>
    <scope>NUCLEOTIDE SEQUENCE [LARGE SCALE GENOMIC DNA]</scope>
    <source>
        <strain evidence="2">IBT 4502</strain>
    </source>
</reference>
<sequence>MVSFDPISKYLHHLNRNAEINHVTSGVTRPTGQGAWCLELESHYHDLEQGTGNILQHYITEQTHYPKHVVAMSDHPIPAPTDRQLELLTQLRQAASNRSHARRRLLREASQLMESANQIIDSYTNGGMAPSAGIMWAMEQHMMSLVEEMCVVRAEERFYRDLEAEIFRGIGQ</sequence>
<name>A0A1V6NWN3_PENPO</name>
<dbReference type="Proteomes" id="UP000191408">
    <property type="component" value="Unassembled WGS sequence"/>
</dbReference>
<comment type="caution">
    <text evidence="1">The sequence shown here is derived from an EMBL/GenBank/DDBJ whole genome shotgun (WGS) entry which is preliminary data.</text>
</comment>
<proteinExistence type="predicted"/>
<organism evidence="1 2">
    <name type="scientific">Penicillium polonicum</name>
    <dbReference type="NCBI Taxonomy" id="60169"/>
    <lineage>
        <taxon>Eukaryota</taxon>
        <taxon>Fungi</taxon>
        <taxon>Dikarya</taxon>
        <taxon>Ascomycota</taxon>
        <taxon>Pezizomycotina</taxon>
        <taxon>Eurotiomycetes</taxon>
        <taxon>Eurotiomycetidae</taxon>
        <taxon>Eurotiales</taxon>
        <taxon>Aspergillaceae</taxon>
        <taxon>Penicillium</taxon>
    </lineage>
</organism>
<keyword evidence="2" id="KW-1185">Reference proteome</keyword>
<protein>
    <submittedName>
        <fullName evidence="1">Uncharacterized protein</fullName>
    </submittedName>
</protein>
<dbReference type="AlphaFoldDB" id="A0A1V6NWN3"/>
<dbReference type="EMBL" id="MDYM01000002">
    <property type="protein sequence ID" value="OQD68987.1"/>
    <property type="molecule type" value="Genomic_DNA"/>
</dbReference>
<dbReference type="OrthoDB" id="10472919at2759"/>